<dbReference type="CDD" id="cd09019">
    <property type="entry name" value="galactose_mutarotase_like"/>
    <property type="match status" value="1"/>
</dbReference>
<evidence type="ECO:0000256" key="2">
    <source>
        <dbReference type="ARBA" id="ARBA00023235"/>
    </source>
</evidence>
<keyword evidence="3" id="KW-0119">Carbohydrate metabolism</keyword>
<protein>
    <recommendedName>
        <fullName evidence="6">Aldose 1-epimerase</fullName>
    </recommendedName>
</protein>
<sequence length="330" mass="36065">MSVKFLSQGATINEFVVGGRNLVLGFPTPELYVKYCGPHFGETVGRVANRISGAKVELNGKSYDLIANDGVNTLHGGNTWGLKDFEGPTVVKNHEGKDAVQYKLVSPDGDSGFPGTVELTVTYTQTTSKTENGKELVELEVEYEAELVGPGDVKETAINITNHSYFNLSDRETIDGTVVTLSSDQYLLPDEGNIPTGAIETFPGIKANEKFTLGVKEPNVDHCFLMNKDSKSIPLDTRNLPLQLLVTAEHPDTKIQLEVYSTEPAFQFYTGFWNGVPAVAGQPARGSRSGFAVEPGRFVNAINTPEWRNQMLLPKGEKFGSRIVYRAWAA</sequence>
<organism evidence="4 5">
    <name type="scientific">Phytophthora nicotianae P1976</name>
    <dbReference type="NCBI Taxonomy" id="1317066"/>
    <lineage>
        <taxon>Eukaryota</taxon>
        <taxon>Sar</taxon>
        <taxon>Stramenopiles</taxon>
        <taxon>Oomycota</taxon>
        <taxon>Peronosporomycetes</taxon>
        <taxon>Peronosporales</taxon>
        <taxon>Peronosporaceae</taxon>
        <taxon>Phytophthora</taxon>
    </lineage>
</organism>
<evidence type="ECO:0000313" key="5">
    <source>
        <dbReference type="Proteomes" id="UP000028582"/>
    </source>
</evidence>
<dbReference type="GO" id="GO:0004034">
    <property type="term" value="F:aldose 1-epimerase activity"/>
    <property type="evidence" value="ECO:0007669"/>
    <property type="project" value="TreeGrafter"/>
</dbReference>
<gene>
    <name evidence="4" type="ORF">F444_15104</name>
</gene>
<dbReference type="OrthoDB" id="274691at2759"/>
<comment type="similarity">
    <text evidence="1">Belongs to the aldose epimerase family.</text>
</comment>
<dbReference type="InterPro" id="IPR047215">
    <property type="entry name" value="Galactose_mutarotase-like"/>
</dbReference>
<dbReference type="PANTHER" id="PTHR10091:SF0">
    <property type="entry name" value="GALACTOSE MUTAROTASE"/>
    <property type="match status" value="1"/>
</dbReference>
<dbReference type="GO" id="GO:0033499">
    <property type="term" value="P:galactose catabolic process via UDP-galactose, Leloir pathway"/>
    <property type="evidence" value="ECO:0007669"/>
    <property type="project" value="TreeGrafter"/>
</dbReference>
<evidence type="ECO:0008006" key="6">
    <source>
        <dbReference type="Google" id="ProtNLM"/>
    </source>
</evidence>
<dbReference type="InterPro" id="IPR008183">
    <property type="entry name" value="Aldose_1/G6P_1-epimerase"/>
</dbReference>
<dbReference type="GO" id="GO:0006006">
    <property type="term" value="P:glucose metabolic process"/>
    <property type="evidence" value="ECO:0007669"/>
    <property type="project" value="TreeGrafter"/>
</dbReference>
<dbReference type="Gene3D" id="2.70.98.10">
    <property type="match status" value="1"/>
</dbReference>
<dbReference type="InterPro" id="IPR011013">
    <property type="entry name" value="Gal_mutarotase_sf_dom"/>
</dbReference>
<proteinExistence type="inferred from homology"/>
<evidence type="ECO:0000313" key="4">
    <source>
        <dbReference type="EMBL" id="ETO68034.1"/>
    </source>
</evidence>
<dbReference type="GO" id="GO:0030246">
    <property type="term" value="F:carbohydrate binding"/>
    <property type="evidence" value="ECO:0007669"/>
    <property type="project" value="InterPro"/>
</dbReference>
<dbReference type="Proteomes" id="UP000028582">
    <property type="component" value="Unassembled WGS sequence"/>
</dbReference>
<comment type="caution">
    <text evidence="4">The sequence shown here is derived from an EMBL/GenBank/DDBJ whole genome shotgun (WGS) entry which is preliminary data.</text>
</comment>
<dbReference type="PANTHER" id="PTHR10091">
    <property type="entry name" value="ALDOSE-1-EPIMERASE"/>
    <property type="match status" value="1"/>
</dbReference>
<evidence type="ECO:0000256" key="1">
    <source>
        <dbReference type="ARBA" id="ARBA00006206"/>
    </source>
</evidence>
<dbReference type="Pfam" id="PF01263">
    <property type="entry name" value="Aldose_epim"/>
    <property type="match status" value="1"/>
</dbReference>
<dbReference type="InterPro" id="IPR014718">
    <property type="entry name" value="GH-type_carb-bd"/>
</dbReference>
<keyword evidence="2" id="KW-0413">Isomerase</keyword>
<dbReference type="AlphaFoldDB" id="A0A080ZN23"/>
<evidence type="ECO:0000256" key="3">
    <source>
        <dbReference type="ARBA" id="ARBA00023277"/>
    </source>
</evidence>
<dbReference type="InterPro" id="IPR018052">
    <property type="entry name" value="Ald1_epimerase_CS"/>
</dbReference>
<accession>A0A080ZN23</accession>
<name>A0A080ZN23_PHYNI</name>
<dbReference type="PROSITE" id="PS00545">
    <property type="entry name" value="ALDOSE_1_EPIMERASE"/>
    <property type="match status" value="1"/>
</dbReference>
<reference evidence="4 5" key="1">
    <citation type="submission" date="2013-11" db="EMBL/GenBank/DDBJ databases">
        <title>The Genome Sequence of Phytophthora parasitica P1976.</title>
        <authorList>
            <consortium name="The Broad Institute Genomics Platform"/>
            <person name="Russ C."/>
            <person name="Tyler B."/>
            <person name="Panabieres F."/>
            <person name="Shan W."/>
            <person name="Tripathy S."/>
            <person name="Grunwald N."/>
            <person name="Machado M."/>
            <person name="Johnson C.S."/>
            <person name="Walker B."/>
            <person name="Young S."/>
            <person name="Zeng Q."/>
            <person name="Gargeya S."/>
            <person name="Fitzgerald M."/>
            <person name="Haas B."/>
            <person name="Abouelleil A."/>
            <person name="Allen A.W."/>
            <person name="Alvarado L."/>
            <person name="Arachchi H.M."/>
            <person name="Berlin A.M."/>
            <person name="Chapman S.B."/>
            <person name="Gainer-Dewar J."/>
            <person name="Goldberg J."/>
            <person name="Griggs A."/>
            <person name="Gujja S."/>
            <person name="Hansen M."/>
            <person name="Howarth C."/>
            <person name="Imamovic A."/>
            <person name="Ireland A."/>
            <person name="Larimer J."/>
            <person name="McCowan C."/>
            <person name="Murphy C."/>
            <person name="Pearson M."/>
            <person name="Poon T.W."/>
            <person name="Priest M."/>
            <person name="Roberts A."/>
            <person name="Saif S."/>
            <person name="Shea T."/>
            <person name="Sisk P."/>
            <person name="Sykes S."/>
            <person name="Wortman J."/>
            <person name="Nusbaum C."/>
            <person name="Birren B."/>
        </authorList>
    </citation>
    <scope>NUCLEOTIDE SEQUENCE [LARGE SCALE GENOMIC DNA]</scope>
    <source>
        <strain evidence="4 5">P1976</strain>
    </source>
</reference>
<dbReference type="EMBL" id="ANJA01002790">
    <property type="protein sequence ID" value="ETO68034.1"/>
    <property type="molecule type" value="Genomic_DNA"/>
</dbReference>
<dbReference type="SUPFAM" id="SSF74650">
    <property type="entry name" value="Galactose mutarotase-like"/>
    <property type="match status" value="1"/>
</dbReference>